<dbReference type="InterPro" id="IPR007535">
    <property type="entry name" value="Catechol_dOase_N"/>
</dbReference>
<evidence type="ECO:0000313" key="9">
    <source>
        <dbReference type="EMBL" id="RIY40677.1"/>
    </source>
</evidence>
<evidence type="ECO:0000256" key="5">
    <source>
        <dbReference type="ARBA" id="ARBA00023002"/>
    </source>
</evidence>
<dbReference type="InterPro" id="IPR000627">
    <property type="entry name" value="Intradiol_dOase_C"/>
</dbReference>
<evidence type="ECO:0000256" key="4">
    <source>
        <dbReference type="ARBA" id="ARBA00022964"/>
    </source>
</evidence>
<dbReference type="PANTHER" id="PTHR33711">
    <property type="entry name" value="DIOXYGENASE, PUTATIVE (AFU_ORTHOLOGUE AFUA_2G02910)-RELATED"/>
    <property type="match status" value="1"/>
</dbReference>
<dbReference type="Proteomes" id="UP000266483">
    <property type="component" value="Unassembled WGS sequence"/>
</dbReference>
<evidence type="ECO:0000313" key="11">
    <source>
        <dbReference type="Proteomes" id="UP000266483"/>
    </source>
</evidence>
<keyword evidence="3" id="KW-0479">Metal-binding</keyword>
<evidence type="ECO:0000256" key="3">
    <source>
        <dbReference type="ARBA" id="ARBA00022723"/>
    </source>
</evidence>
<dbReference type="RefSeq" id="WP_119442140.1">
    <property type="nucleotide sequence ID" value="NZ_CP170494.1"/>
</dbReference>
<dbReference type="Pfam" id="PF04444">
    <property type="entry name" value="Dioxygenase_N"/>
    <property type="match status" value="1"/>
</dbReference>
<dbReference type="InterPro" id="IPR050770">
    <property type="entry name" value="Intradiol_RC_Dioxygenase"/>
</dbReference>
<organism evidence="9 10">
    <name type="scientific">Neopusillimonas maritima</name>
    <dbReference type="NCBI Taxonomy" id="2026239"/>
    <lineage>
        <taxon>Bacteria</taxon>
        <taxon>Pseudomonadati</taxon>
        <taxon>Pseudomonadota</taxon>
        <taxon>Betaproteobacteria</taxon>
        <taxon>Burkholderiales</taxon>
        <taxon>Alcaligenaceae</taxon>
        <taxon>Neopusillimonas</taxon>
    </lineage>
</organism>
<keyword evidence="6" id="KW-0408">Iron</keyword>
<comment type="similarity">
    <text evidence="2">Belongs to the intradiol ring-cleavage dioxygenase family.</text>
</comment>
<dbReference type="AlphaFoldDB" id="A0A3A1YX94"/>
<dbReference type="PANTHER" id="PTHR33711:SF7">
    <property type="entry name" value="INTRADIOL RING-CLEAVAGE DIOXYGENASES DOMAIN-CONTAINING PROTEIN-RELATED"/>
    <property type="match status" value="1"/>
</dbReference>
<accession>A0A3A1YX94</accession>
<evidence type="ECO:0000259" key="7">
    <source>
        <dbReference type="PROSITE" id="PS00083"/>
    </source>
</evidence>
<dbReference type="SUPFAM" id="SSF49482">
    <property type="entry name" value="Aromatic compound dioxygenase"/>
    <property type="match status" value="1"/>
</dbReference>
<dbReference type="CDD" id="cd03461">
    <property type="entry name" value="1_2-HQD"/>
    <property type="match status" value="1"/>
</dbReference>
<dbReference type="GO" id="GO:0018576">
    <property type="term" value="F:catechol 1,2-dioxygenase activity"/>
    <property type="evidence" value="ECO:0007669"/>
    <property type="project" value="InterPro"/>
</dbReference>
<dbReference type="Pfam" id="PF00775">
    <property type="entry name" value="Dioxygenase_C"/>
    <property type="match status" value="1"/>
</dbReference>
<comment type="cofactor">
    <cofactor evidence="1">
        <name>Fe(3+)</name>
        <dbReference type="ChEBI" id="CHEBI:29034"/>
    </cofactor>
</comment>
<dbReference type="Gene3D" id="2.60.130.10">
    <property type="entry name" value="Aromatic compound dioxygenase"/>
    <property type="match status" value="1"/>
</dbReference>
<dbReference type="GO" id="GO:0009712">
    <property type="term" value="P:catechol-containing compound metabolic process"/>
    <property type="evidence" value="ECO:0007669"/>
    <property type="project" value="InterPro"/>
</dbReference>
<keyword evidence="5" id="KW-0560">Oxidoreductase</keyword>
<keyword evidence="11" id="KW-1185">Reference proteome</keyword>
<dbReference type="InterPro" id="IPR015889">
    <property type="entry name" value="Intradiol_dOase_core"/>
</dbReference>
<proteinExistence type="inferred from homology"/>
<comment type="caution">
    <text evidence="9">The sequence shown here is derived from an EMBL/GenBank/DDBJ whole genome shotgun (WGS) entry which is preliminary data.</text>
</comment>
<sequence length="288" mass="32221">MASREFSITQDVLDRMHPENERFGTVMVSLIRHLHDFIRDVQLTEEEWMAAIQFLTKTGQITTDKRQEFILLSDTLGVSILVDAINHRLPEGATEQTVLGPYYWEGAPRLPMGSDIAKGIKGEPCFFSGQVTSLDGSPIEGVELDVWSGDGEGNYDMQLGSDEMLCRATFTTGNDGKYWFRSIKPFYYPVPDDGPVGDMLRAMGRHPNRPGHTHFIVRAPGHKTIVTHLFPSDSPYLDSDTVFGVKEGLIVDFVRHEPGVAPTGEKVDVPFYTCEYHFQLAPLDVVNA</sequence>
<dbReference type="EMBL" id="NQOU01000003">
    <property type="protein sequence ID" value="RII82797.1"/>
    <property type="molecule type" value="Genomic_DNA"/>
</dbReference>
<feature type="domain" description="Intradiol ring-cleavage dioxygenases" evidence="7">
    <location>
        <begin position="127"/>
        <end position="155"/>
    </location>
</feature>
<evidence type="ECO:0000256" key="2">
    <source>
        <dbReference type="ARBA" id="ARBA00007825"/>
    </source>
</evidence>
<gene>
    <name evidence="8" type="ORF">CJO09_09435</name>
    <name evidence="9" type="ORF">CJP73_09440</name>
</gene>
<keyword evidence="4 9" id="KW-0223">Dioxygenase</keyword>
<name>A0A3A1YX94_9BURK</name>
<dbReference type="EMBL" id="NQYH01000007">
    <property type="protein sequence ID" value="RIY40677.1"/>
    <property type="molecule type" value="Genomic_DNA"/>
</dbReference>
<protein>
    <submittedName>
        <fullName evidence="9">Hydroxyquinol 1,2-dioxygenase</fullName>
    </submittedName>
</protein>
<dbReference type="Proteomes" id="UP000266206">
    <property type="component" value="Unassembled WGS sequence"/>
</dbReference>
<dbReference type="GO" id="GO:0008199">
    <property type="term" value="F:ferric iron binding"/>
    <property type="evidence" value="ECO:0007669"/>
    <property type="project" value="InterPro"/>
</dbReference>
<evidence type="ECO:0000313" key="8">
    <source>
        <dbReference type="EMBL" id="RII82797.1"/>
    </source>
</evidence>
<dbReference type="PROSITE" id="PS00083">
    <property type="entry name" value="INTRADIOL_DIOXYGENAS"/>
    <property type="match status" value="1"/>
</dbReference>
<dbReference type="InterPro" id="IPR039390">
    <property type="entry name" value="1_2-HQD/HQD"/>
</dbReference>
<evidence type="ECO:0000313" key="10">
    <source>
        <dbReference type="Proteomes" id="UP000266206"/>
    </source>
</evidence>
<evidence type="ECO:0000256" key="1">
    <source>
        <dbReference type="ARBA" id="ARBA00001965"/>
    </source>
</evidence>
<dbReference type="OrthoDB" id="9800887at2"/>
<evidence type="ECO:0000256" key="6">
    <source>
        <dbReference type="ARBA" id="ARBA00023004"/>
    </source>
</evidence>
<reference evidence="10 11" key="1">
    <citation type="submission" date="2017-08" db="EMBL/GenBank/DDBJ databases">
        <title>Pusillimonas indicus sp. nov., a member of the family Alcaligenaceae isolated from surface seawater.</title>
        <authorList>
            <person name="Li J."/>
        </authorList>
    </citation>
    <scope>NUCLEOTIDE SEQUENCE [LARGE SCALE GENOMIC DNA]</scope>
    <source>
        <strain evidence="8 11">17-4A</strain>
        <strain evidence="9 10">L52-1-41</strain>
    </source>
</reference>